<dbReference type="Proteomes" id="UP000006727">
    <property type="component" value="Chromosome 9"/>
</dbReference>
<feature type="compositionally biased region" description="Polar residues" evidence="1">
    <location>
        <begin position="200"/>
        <end position="215"/>
    </location>
</feature>
<evidence type="ECO:0000313" key="2">
    <source>
        <dbReference type="EMBL" id="PNR48016.1"/>
    </source>
</evidence>
<reference evidence="2 4" key="1">
    <citation type="journal article" date="2008" name="Science">
        <title>The Physcomitrella genome reveals evolutionary insights into the conquest of land by plants.</title>
        <authorList>
            <person name="Rensing S."/>
            <person name="Lang D."/>
            <person name="Zimmer A."/>
            <person name="Terry A."/>
            <person name="Salamov A."/>
            <person name="Shapiro H."/>
            <person name="Nishiyama T."/>
            <person name="Perroud P.-F."/>
            <person name="Lindquist E."/>
            <person name="Kamisugi Y."/>
            <person name="Tanahashi T."/>
            <person name="Sakakibara K."/>
            <person name="Fujita T."/>
            <person name="Oishi K."/>
            <person name="Shin-I T."/>
            <person name="Kuroki Y."/>
            <person name="Toyoda A."/>
            <person name="Suzuki Y."/>
            <person name="Hashimoto A."/>
            <person name="Yamaguchi K."/>
            <person name="Sugano A."/>
            <person name="Kohara Y."/>
            <person name="Fujiyama A."/>
            <person name="Anterola A."/>
            <person name="Aoki S."/>
            <person name="Ashton N."/>
            <person name="Barbazuk W.B."/>
            <person name="Barker E."/>
            <person name="Bennetzen J."/>
            <person name="Bezanilla M."/>
            <person name="Blankenship R."/>
            <person name="Cho S.H."/>
            <person name="Dutcher S."/>
            <person name="Estelle M."/>
            <person name="Fawcett J.A."/>
            <person name="Gundlach H."/>
            <person name="Hanada K."/>
            <person name="Heyl A."/>
            <person name="Hicks K.A."/>
            <person name="Hugh J."/>
            <person name="Lohr M."/>
            <person name="Mayer K."/>
            <person name="Melkozernov A."/>
            <person name="Murata T."/>
            <person name="Nelson D."/>
            <person name="Pils B."/>
            <person name="Prigge M."/>
            <person name="Reiss B."/>
            <person name="Renner T."/>
            <person name="Rombauts S."/>
            <person name="Rushton P."/>
            <person name="Sanderfoot A."/>
            <person name="Schween G."/>
            <person name="Shiu S.-H."/>
            <person name="Stueber K."/>
            <person name="Theodoulou F.L."/>
            <person name="Tu H."/>
            <person name="Van de Peer Y."/>
            <person name="Verrier P.J."/>
            <person name="Waters E."/>
            <person name="Wood A."/>
            <person name="Yang L."/>
            <person name="Cove D."/>
            <person name="Cuming A."/>
            <person name="Hasebe M."/>
            <person name="Lucas S."/>
            <person name="Mishler D.B."/>
            <person name="Reski R."/>
            <person name="Grigoriev I."/>
            <person name="Quatrano R.S."/>
            <person name="Boore J.L."/>
        </authorList>
    </citation>
    <scope>NUCLEOTIDE SEQUENCE [LARGE SCALE GENOMIC DNA]</scope>
    <source>
        <strain evidence="3 4">cv. Gransden 2004</strain>
    </source>
</reference>
<sequence length="447" mass="50371">MNLSEFFLPSSLESRLVRDEQQPQKQFPPLVRMPPRSAAKDVISTPDEAADVMAPTMMDHLHLTRSHHVQTSVQLDRIHSRDKDRREVLPRPSDLTFYVGRNRVPFTVSADTLKHSTYFASLLEKQRVPDPIVLDCDEGTFQNMILILRYGSFEALPKMSESELFRLKRELECYGIDVPESRKPNSPTSTSSSPHRHSALMSQSSLGARQYSQPGTPKHAQHRGAIHHSPSSSGDFPDLPEELKNPSKLFLVARMDDIEKGIRCECTGKDLHTYWALSFHHRHTFCTGCGRCPVSFSPRHLAEMYMAAAMYYSNENFSNKQRWSVGCDSTCSLKLLNAKLHCVCPCARTDNCLDNENSNISLSKLPAWAVSTYYSHAFCTRCGQAADERTLIYILLTHRYGGVSKHSKLRREHTAAASEGAVGQDLRVHASSPGSEILRHSRGNRSM</sequence>
<proteinExistence type="predicted"/>
<evidence type="ECO:0008006" key="5">
    <source>
        <dbReference type="Google" id="ProtNLM"/>
    </source>
</evidence>
<accession>A0A2K1K2L3</accession>
<evidence type="ECO:0000313" key="4">
    <source>
        <dbReference type="Proteomes" id="UP000006727"/>
    </source>
</evidence>
<evidence type="ECO:0000256" key="1">
    <source>
        <dbReference type="SAM" id="MobiDB-lite"/>
    </source>
</evidence>
<name>A0A2K1K2L3_PHYPA</name>
<dbReference type="EnsemblPlants" id="Pp3c9_9120V3.2">
    <property type="protein sequence ID" value="PAC:32912474.CDS.1"/>
    <property type="gene ID" value="Pp3c9_9120"/>
</dbReference>
<gene>
    <name evidence="2" type="ORF">PHYPA_012489</name>
</gene>
<dbReference type="Gramene" id="Pp3c9_9120V3.1">
    <property type="protein sequence ID" value="PAC:32912473.CDS.1"/>
    <property type="gene ID" value="Pp3c9_9120"/>
</dbReference>
<dbReference type="InParanoid" id="A0A2K1K2L3"/>
<reference evidence="3" key="3">
    <citation type="submission" date="2020-12" db="UniProtKB">
        <authorList>
            <consortium name="EnsemblPlants"/>
        </authorList>
    </citation>
    <scope>IDENTIFICATION</scope>
</reference>
<feature type="region of interest" description="Disordered" evidence="1">
    <location>
        <begin position="18"/>
        <end position="37"/>
    </location>
</feature>
<reference evidence="2 4" key="2">
    <citation type="journal article" date="2018" name="Plant J.">
        <title>The Physcomitrella patens chromosome-scale assembly reveals moss genome structure and evolution.</title>
        <authorList>
            <person name="Lang D."/>
            <person name="Ullrich K.K."/>
            <person name="Murat F."/>
            <person name="Fuchs J."/>
            <person name="Jenkins J."/>
            <person name="Haas F.B."/>
            <person name="Piednoel M."/>
            <person name="Gundlach H."/>
            <person name="Van Bel M."/>
            <person name="Meyberg R."/>
            <person name="Vives C."/>
            <person name="Morata J."/>
            <person name="Symeonidi A."/>
            <person name="Hiss M."/>
            <person name="Muchero W."/>
            <person name="Kamisugi Y."/>
            <person name="Saleh O."/>
            <person name="Blanc G."/>
            <person name="Decker E.L."/>
            <person name="van Gessel N."/>
            <person name="Grimwood J."/>
            <person name="Hayes R.D."/>
            <person name="Graham S.W."/>
            <person name="Gunter L.E."/>
            <person name="McDaniel S.F."/>
            <person name="Hoernstein S.N.W."/>
            <person name="Larsson A."/>
            <person name="Li F.W."/>
            <person name="Perroud P.F."/>
            <person name="Phillips J."/>
            <person name="Ranjan P."/>
            <person name="Rokshar D.S."/>
            <person name="Rothfels C.J."/>
            <person name="Schneider L."/>
            <person name="Shu S."/>
            <person name="Stevenson D.W."/>
            <person name="Thummler F."/>
            <person name="Tillich M."/>
            <person name="Villarreal Aguilar J.C."/>
            <person name="Widiez T."/>
            <person name="Wong G.K."/>
            <person name="Wymore A."/>
            <person name="Zhang Y."/>
            <person name="Zimmer A.D."/>
            <person name="Quatrano R.S."/>
            <person name="Mayer K.F.X."/>
            <person name="Goodstein D."/>
            <person name="Casacuberta J.M."/>
            <person name="Vandepoele K."/>
            <person name="Reski R."/>
            <person name="Cuming A.C."/>
            <person name="Tuskan G.A."/>
            <person name="Maumus F."/>
            <person name="Salse J."/>
            <person name="Schmutz J."/>
            <person name="Rensing S.A."/>
        </authorList>
    </citation>
    <scope>NUCLEOTIDE SEQUENCE [LARGE SCALE GENOMIC DNA]</scope>
    <source>
        <strain evidence="3 4">cv. Gransden 2004</strain>
    </source>
</reference>
<dbReference type="OMA" id="ASIFSCE"/>
<evidence type="ECO:0000313" key="3">
    <source>
        <dbReference type="EnsemblPlants" id="PAC:32912473.CDS.1"/>
    </source>
</evidence>
<keyword evidence="4" id="KW-1185">Reference proteome</keyword>
<organism evidence="2">
    <name type="scientific">Physcomitrium patens</name>
    <name type="common">Spreading-leaved earth moss</name>
    <name type="synonym">Physcomitrella patens</name>
    <dbReference type="NCBI Taxonomy" id="3218"/>
    <lineage>
        <taxon>Eukaryota</taxon>
        <taxon>Viridiplantae</taxon>
        <taxon>Streptophyta</taxon>
        <taxon>Embryophyta</taxon>
        <taxon>Bryophyta</taxon>
        <taxon>Bryophytina</taxon>
        <taxon>Bryopsida</taxon>
        <taxon>Funariidae</taxon>
        <taxon>Funariales</taxon>
        <taxon>Funariaceae</taxon>
        <taxon>Physcomitrium</taxon>
    </lineage>
</organism>
<dbReference type="PaxDb" id="3218-PP1S24_136V6.1"/>
<dbReference type="AlphaFoldDB" id="A0A2K1K2L3"/>
<dbReference type="EMBL" id="ABEU02000009">
    <property type="protein sequence ID" value="PNR48016.1"/>
    <property type="molecule type" value="Genomic_DNA"/>
</dbReference>
<feature type="compositionally biased region" description="Low complexity" evidence="1">
    <location>
        <begin position="184"/>
        <end position="193"/>
    </location>
</feature>
<dbReference type="Gramene" id="Pp3c9_9120V3.2">
    <property type="protein sequence ID" value="PAC:32912474.CDS.1"/>
    <property type="gene ID" value="Pp3c9_9120"/>
</dbReference>
<dbReference type="EnsemblPlants" id="Pp3c9_9120V3.1">
    <property type="protein sequence ID" value="PAC:32912473.CDS.1"/>
    <property type="gene ID" value="Pp3c9_9120"/>
</dbReference>
<protein>
    <recommendedName>
        <fullName evidence="5">BTB domain-containing protein</fullName>
    </recommendedName>
</protein>
<feature type="region of interest" description="Disordered" evidence="1">
    <location>
        <begin position="178"/>
        <end position="239"/>
    </location>
</feature>